<protein>
    <submittedName>
        <fullName evidence="2">Uncharacterized protein</fullName>
    </submittedName>
</protein>
<dbReference type="Proteomes" id="UP001054902">
    <property type="component" value="Unassembled WGS sequence"/>
</dbReference>
<comment type="caution">
    <text evidence="2">The sequence shown here is derived from an EMBL/GenBank/DDBJ whole genome shotgun (WGS) entry which is preliminary data.</text>
</comment>
<feature type="compositionally biased region" description="Basic and acidic residues" evidence="1">
    <location>
        <begin position="17"/>
        <end position="31"/>
    </location>
</feature>
<dbReference type="EMBL" id="BLLK01000069">
    <property type="protein sequence ID" value="GFH59724.1"/>
    <property type="molecule type" value="Genomic_DNA"/>
</dbReference>
<feature type="region of interest" description="Disordered" evidence="1">
    <location>
        <begin position="1"/>
        <end position="48"/>
    </location>
</feature>
<dbReference type="AlphaFoldDB" id="A0AAD3D8D4"/>
<feature type="region of interest" description="Disordered" evidence="1">
    <location>
        <begin position="144"/>
        <end position="168"/>
    </location>
</feature>
<proteinExistence type="predicted"/>
<sequence length="168" mass="19264">MDNIDNSAGGQNQSETETTKTEAAAQHKEDQQYTTLPKLEEINSNPPSQNIFQGFVRFSDLDRSTNSTTSPAIPPFENRQERQKFLAKKRSQKRKEMNNLMQIEIARVHKSNEEIRAKIEGLFDELSTLLPAERIEEVRRELNEIGRIPEADESSSLQDKEEESDDVD</sequence>
<evidence type="ECO:0000256" key="1">
    <source>
        <dbReference type="SAM" id="MobiDB-lite"/>
    </source>
</evidence>
<name>A0AAD3D8D4_9STRA</name>
<gene>
    <name evidence="2" type="ORF">CTEN210_16200</name>
</gene>
<accession>A0AAD3D8D4</accession>
<reference evidence="2 3" key="1">
    <citation type="journal article" date="2021" name="Sci. Rep.">
        <title>The genome of the diatom Chaetoceros tenuissimus carries an ancient integrated fragment of an extant virus.</title>
        <authorList>
            <person name="Hongo Y."/>
            <person name="Kimura K."/>
            <person name="Takaki Y."/>
            <person name="Yoshida Y."/>
            <person name="Baba S."/>
            <person name="Kobayashi G."/>
            <person name="Nagasaki K."/>
            <person name="Hano T."/>
            <person name="Tomaru Y."/>
        </authorList>
    </citation>
    <scope>NUCLEOTIDE SEQUENCE [LARGE SCALE GENOMIC DNA]</scope>
    <source>
        <strain evidence="2 3">NIES-3715</strain>
    </source>
</reference>
<evidence type="ECO:0000313" key="3">
    <source>
        <dbReference type="Proteomes" id="UP001054902"/>
    </source>
</evidence>
<organism evidence="2 3">
    <name type="scientific">Chaetoceros tenuissimus</name>
    <dbReference type="NCBI Taxonomy" id="426638"/>
    <lineage>
        <taxon>Eukaryota</taxon>
        <taxon>Sar</taxon>
        <taxon>Stramenopiles</taxon>
        <taxon>Ochrophyta</taxon>
        <taxon>Bacillariophyta</taxon>
        <taxon>Coscinodiscophyceae</taxon>
        <taxon>Chaetocerotophycidae</taxon>
        <taxon>Chaetocerotales</taxon>
        <taxon>Chaetocerotaceae</taxon>
        <taxon>Chaetoceros</taxon>
    </lineage>
</organism>
<keyword evidence="3" id="KW-1185">Reference proteome</keyword>
<feature type="compositionally biased region" description="Polar residues" evidence="1">
    <location>
        <begin position="1"/>
        <end position="14"/>
    </location>
</feature>
<evidence type="ECO:0000313" key="2">
    <source>
        <dbReference type="EMBL" id="GFH59724.1"/>
    </source>
</evidence>